<evidence type="ECO:0000313" key="3">
    <source>
        <dbReference type="Proteomes" id="UP001292094"/>
    </source>
</evidence>
<gene>
    <name evidence="2" type="ORF">Pmani_007759</name>
</gene>
<keyword evidence="1" id="KW-0472">Membrane</keyword>
<keyword evidence="1" id="KW-1133">Transmembrane helix</keyword>
<accession>A0AAE1Q6Z9</accession>
<protein>
    <submittedName>
        <fullName evidence="2">Uncharacterized protein</fullName>
    </submittedName>
</protein>
<name>A0AAE1Q6Z9_9EUCA</name>
<sequence>MGKEQECDLDQHFCVSYTGYLKKGQAQVLFRACTETNMSHFCGVHLEQLTNNRVERLIACYRTCSTDLCNVHRMEYLSTAPSTLTTLPPFILVSLTALGGTMVLRLFLGT</sequence>
<keyword evidence="3" id="KW-1185">Reference proteome</keyword>
<evidence type="ECO:0000313" key="2">
    <source>
        <dbReference type="EMBL" id="KAK4321420.1"/>
    </source>
</evidence>
<dbReference type="SUPFAM" id="SSF57302">
    <property type="entry name" value="Snake toxin-like"/>
    <property type="match status" value="1"/>
</dbReference>
<proteinExistence type="predicted"/>
<dbReference type="InterPro" id="IPR045860">
    <property type="entry name" value="Snake_toxin-like_sf"/>
</dbReference>
<dbReference type="Proteomes" id="UP001292094">
    <property type="component" value="Unassembled WGS sequence"/>
</dbReference>
<keyword evidence="1" id="KW-0812">Transmembrane</keyword>
<feature type="transmembrane region" description="Helical" evidence="1">
    <location>
        <begin position="87"/>
        <end position="108"/>
    </location>
</feature>
<evidence type="ECO:0000256" key="1">
    <source>
        <dbReference type="SAM" id="Phobius"/>
    </source>
</evidence>
<organism evidence="2 3">
    <name type="scientific">Petrolisthes manimaculis</name>
    <dbReference type="NCBI Taxonomy" id="1843537"/>
    <lineage>
        <taxon>Eukaryota</taxon>
        <taxon>Metazoa</taxon>
        <taxon>Ecdysozoa</taxon>
        <taxon>Arthropoda</taxon>
        <taxon>Crustacea</taxon>
        <taxon>Multicrustacea</taxon>
        <taxon>Malacostraca</taxon>
        <taxon>Eumalacostraca</taxon>
        <taxon>Eucarida</taxon>
        <taxon>Decapoda</taxon>
        <taxon>Pleocyemata</taxon>
        <taxon>Anomura</taxon>
        <taxon>Galatheoidea</taxon>
        <taxon>Porcellanidae</taxon>
        <taxon>Petrolisthes</taxon>
    </lineage>
</organism>
<dbReference type="AlphaFoldDB" id="A0AAE1Q6Z9"/>
<reference evidence="2" key="1">
    <citation type="submission" date="2023-11" db="EMBL/GenBank/DDBJ databases">
        <title>Genome assemblies of two species of porcelain crab, Petrolisthes cinctipes and Petrolisthes manimaculis (Anomura: Porcellanidae).</title>
        <authorList>
            <person name="Angst P."/>
        </authorList>
    </citation>
    <scope>NUCLEOTIDE SEQUENCE</scope>
    <source>
        <strain evidence="2">PB745_02</strain>
        <tissue evidence="2">Gill</tissue>
    </source>
</reference>
<dbReference type="EMBL" id="JAWZYT010000591">
    <property type="protein sequence ID" value="KAK4321420.1"/>
    <property type="molecule type" value="Genomic_DNA"/>
</dbReference>
<comment type="caution">
    <text evidence="2">The sequence shown here is derived from an EMBL/GenBank/DDBJ whole genome shotgun (WGS) entry which is preliminary data.</text>
</comment>